<evidence type="ECO:0000313" key="2">
    <source>
        <dbReference type="EMBL" id="SHO59828.1"/>
    </source>
</evidence>
<accession>A0A1M7Z4G3</accession>
<feature type="transmembrane region" description="Helical" evidence="1">
    <location>
        <begin position="29"/>
        <end position="48"/>
    </location>
</feature>
<gene>
    <name evidence="2" type="ORF">SAMN04488108_0391</name>
</gene>
<dbReference type="AlphaFoldDB" id="A0A1M7Z4G3"/>
<keyword evidence="3" id="KW-1185">Reference proteome</keyword>
<reference evidence="3" key="1">
    <citation type="submission" date="2016-12" db="EMBL/GenBank/DDBJ databases">
        <authorList>
            <person name="Varghese N."/>
            <person name="Submissions S."/>
        </authorList>
    </citation>
    <scope>NUCLEOTIDE SEQUENCE [LARGE SCALE GENOMIC DNA]</scope>
    <source>
        <strain evidence="3">DSM 25035</strain>
    </source>
</reference>
<keyword evidence="1" id="KW-0472">Membrane</keyword>
<dbReference type="STRING" id="1073327.SAMN04488108_0391"/>
<dbReference type="EMBL" id="FRXN01000001">
    <property type="protein sequence ID" value="SHO59828.1"/>
    <property type="molecule type" value="Genomic_DNA"/>
</dbReference>
<sequence>MKKFRYIIVLTFFSIVVQVYLNIDDLSKAFGGVVFQFIASGLIGWVFSQFYNKYYKSSRLVWWARFYALMILGSIVMHYIGVT</sequence>
<name>A0A1M7Z4G3_9BACT</name>
<proteinExistence type="predicted"/>
<evidence type="ECO:0000256" key="1">
    <source>
        <dbReference type="SAM" id="Phobius"/>
    </source>
</evidence>
<keyword evidence="1" id="KW-0812">Transmembrane</keyword>
<keyword evidence="1" id="KW-1133">Transmembrane helix</keyword>
<dbReference type="Proteomes" id="UP000184609">
    <property type="component" value="Unassembled WGS sequence"/>
</dbReference>
<feature type="transmembrane region" description="Helical" evidence="1">
    <location>
        <begin position="60"/>
        <end position="80"/>
    </location>
</feature>
<protein>
    <submittedName>
        <fullName evidence="2">Uncharacterized protein</fullName>
    </submittedName>
</protein>
<evidence type="ECO:0000313" key="3">
    <source>
        <dbReference type="Proteomes" id="UP000184609"/>
    </source>
</evidence>
<organism evidence="2 3">
    <name type="scientific">Algoriphagus zhangzhouensis</name>
    <dbReference type="NCBI Taxonomy" id="1073327"/>
    <lineage>
        <taxon>Bacteria</taxon>
        <taxon>Pseudomonadati</taxon>
        <taxon>Bacteroidota</taxon>
        <taxon>Cytophagia</taxon>
        <taxon>Cytophagales</taxon>
        <taxon>Cyclobacteriaceae</taxon>
        <taxon>Algoriphagus</taxon>
    </lineage>
</organism>
<feature type="transmembrane region" description="Helical" evidence="1">
    <location>
        <begin position="7"/>
        <end position="23"/>
    </location>
</feature>